<dbReference type="SUPFAM" id="SSF56954">
    <property type="entry name" value="Outer membrane efflux proteins (OEP)"/>
    <property type="match status" value="1"/>
</dbReference>
<dbReference type="Gene3D" id="1.20.1600.10">
    <property type="entry name" value="Outer membrane efflux proteins (OEP)"/>
    <property type="match status" value="1"/>
</dbReference>
<dbReference type="Pfam" id="PF02321">
    <property type="entry name" value="OEP"/>
    <property type="match status" value="1"/>
</dbReference>
<evidence type="ECO:0000256" key="8">
    <source>
        <dbReference type="SAM" id="Coils"/>
    </source>
</evidence>
<dbReference type="AlphaFoldDB" id="A0A6P0UMM5"/>
<evidence type="ECO:0000256" key="4">
    <source>
        <dbReference type="ARBA" id="ARBA00022452"/>
    </source>
</evidence>
<evidence type="ECO:0000313" key="11">
    <source>
        <dbReference type="Proteomes" id="UP000468581"/>
    </source>
</evidence>
<comment type="caution">
    <text evidence="10">The sequence shown here is derived from an EMBL/GenBank/DDBJ whole genome shotgun (WGS) entry which is preliminary data.</text>
</comment>
<evidence type="ECO:0000256" key="5">
    <source>
        <dbReference type="ARBA" id="ARBA00022692"/>
    </source>
</evidence>
<evidence type="ECO:0000256" key="3">
    <source>
        <dbReference type="ARBA" id="ARBA00022448"/>
    </source>
</evidence>
<gene>
    <name evidence="10" type="ORF">GWK08_09690</name>
</gene>
<dbReference type="RefSeq" id="WP_163606802.1">
    <property type="nucleotide sequence ID" value="NZ_JAABOO010000002.1"/>
</dbReference>
<evidence type="ECO:0000256" key="9">
    <source>
        <dbReference type="SAM" id="SignalP"/>
    </source>
</evidence>
<name>A0A6P0UMM5_9FLAO</name>
<keyword evidence="8" id="KW-0175">Coiled coil</keyword>
<organism evidence="10 11">
    <name type="scientific">Leptobacterium flavescens</name>
    <dbReference type="NCBI Taxonomy" id="472055"/>
    <lineage>
        <taxon>Bacteria</taxon>
        <taxon>Pseudomonadati</taxon>
        <taxon>Bacteroidota</taxon>
        <taxon>Flavobacteriia</taxon>
        <taxon>Flavobacteriales</taxon>
        <taxon>Flavobacteriaceae</taxon>
        <taxon>Leptobacterium</taxon>
    </lineage>
</organism>
<protein>
    <submittedName>
        <fullName evidence="10">TolC family protein</fullName>
    </submittedName>
</protein>
<evidence type="ECO:0000256" key="6">
    <source>
        <dbReference type="ARBA" id="ARBA00023136"/>
    </source>
</evidence>
<reference evidence="10 11" key="1">
    <citation type="submission" date="2020-01" db="EMBL/GenBank/DDBJ databases">
        <title>Leptobacterium flavescens.</title>
        <authorList>
            <person name="Wang G."/>
        </authorList>
    </citation>
    <scope>NUCLEOTIDE SEQUENCE [LARGE SCALE GENOMIC DNA]</scope>
    <source>
        <strain evidence="10 11">KCTC 22160</strain>
    </source>
</reference>
<evidence type="ECO:0000256" key="2">
    <source>
        <dbReference type="ARBA" id="ARBA00007613"/>
    </source>
</evidence>
<dbReference type="PANTHER" id="PTHR30026">
    <property type="entry name" value="OUTER MEMBRANE PROTEIN TOLC"/>
    <property type="match status" value="1"/>
</dbReference>
<comment type="similarity">
    <text evidence="2">Belongs to the outer membrane factor (OMF) (TC 1.B.17) family.</text>
</comment>
<keyword evidence="6" id="KW-0472">Membrane</keyword>
<dbReference type="GO" id="GO:0009279">
    <property type="term" value="C:cell outer membrane"/>
    <property type="evidence" value="ECO:0007669"/>
    <property type="project" value="UniProtKB-SubCell"/>
</dbReference>
<evidence type="ECO:0000256" key="7">
    <source>
        <dbReference type="ARBA" id="ARBA00023237"/>
    </source>
</evidence>
<keyword evidence="3" id="KW-0813">Transport</keyword>
<keyword evidence="4" id="KW-1134">Transmembrane beta strand</keyword>
<feature type="signal peptide" evidence="9">
    <location>
        <begin position="1"/>
        <end position="18"/>
    </location>
</feature>
<feature type="chain" id="PRO_5026905996" evidence="9">
    <location>
        <begin position="19"/>
        <end position="402"/>
    </location>
</feature>
<keyword evidence="11" id="KW-1185">Reference proteome</keyword>
<dbReference type="GO" id="GO:0015288">
    <property type="term" value="F:porin activity"/>
    <property type="evidence" value="ECO:0007669"/>
    <property type="project" value="TreeGrafter"/>
</dbReference>
<dbReference type="InterPro" id="IPR003423">
    <property type="entry name" value="OMP_efflux"/>
</dbReference>
<feature type="coiled-coil region" evidence="8">
    <location>
        <begin position="300"/>
        <end position="348"/>
    </location>
</feature>
<keyword evidence="7" id="KW-0998">Cell outer membrane</keyword>
<evidence type="ECO:0000313" key="10">
    <source>
        <dbReference type="EMBL" id="NER13710.1"/>
    </source>
</evidence>
<proteinExistence type="inferred from homology"/>
<evidence type="ECO:0000256" key="1">
    <source>
        <dbReference type="ARBA" id="ARBA00004442"/>
    </source>
</evidence>
<dbReference type="GO" id="GO:0015562">
    <property type="term" value="F:efflux transmembrane transporter activity"/>
    <property type="evidence" value="ECO:0007669"/>
    <property type="project" value="InterPro"/>
</dbReference>
<dbReference type="Proteomes" id="UP000468581">
    <property type="component" value="Unassembled WGS sequence"/>
</dbReference>
<accession>A0A6P0UMM5</accession>
<dbReference type="GO" id="GO:1990281">
    <property type="term" value="C:efflux pump complex"/>
    <property type="evidence" value="ECO:0007669"/>
    <property type="project" value="TreeGrafter"/>
</dbReference>
<comment type="subcellular location">
    <subcellularLocation>
        <location evidence="1">Cell outer membrane</location>
    </subcellularLocation>
</comment>
<dbReference type="EMBL" id="JAABOO010000002">
    <property type="protein sequence ID" value="NER13710.1"/>
    <property type="molecule type" value="Genomic_DNA"/>
</dbReference>
<sequence length="402" mass="46680">MFNRILILFMINSLFVNAQQRWSLTDCIAYGRKHSQLAVEARIWNKSFREQQKQTLQQFLPSVSGFFNLSFQHNATDAYSHQAGIQLSQDLGLLYRRRHQAERIKNTISQADENISFAQNTIEEGTLRVYINALTLKRRAEVFNHYYRRNLRLGEKTGKETHYFMTALQAEDRLNLQAARRNADLALLQLKQLINLDMEQSFEIVDIPVYINAYEGQEEVYRASIPIDPTINQAKYAVLIAEKNKILSEIDLWPTVSLLYQNTLGWDPGNGGIYQNFFGIGVNIPVFNGRTGRTQLNIAKITLELRQKQLEHLLRNLEDAVTLIIRSLHNARETHKEARDALEKQKLEFLIMEQQFINGRLSNADYLSARNWMINAEFRAIDARYNYVLTAKLLDFFVGETL</sequence>
<dbReference type="PANTHER" id="PTHR30026:SF20">
    <property type="entry name" value="OUTER MEMBRANE PROTEIN TOLC"/>
    <property type="match status" value="1"/>
</dbReference>
<dbReference type="InterPro" id="IPR051906">
    <property type="entry name" value="TolC-like"/>
</dbReference>
<keyword evidence="5" id="KW-0812">Transmembrane</keyword>
<keyword evidence="9" id="KW-0732">Signal</keyword>